<feature type="domain" description="Multidrug resistance protein MdtA-like C-terminal permuted SH3" evidence="3">
    <location>
        <begin position="354"/>
        <end position="403"/>
    </location>
</feature>
<dbReference type="Gene3D" id="2.40.420.20">
    <property type="match status" value="1"/>
</dbReference>
<keyword evidence="2" id="KW-0175">Coiled coil</keyword>
<gene>
    <name evidence="4" type="ORF">EKH83_10845</name>
</gene>
<comment type="subcellular location">
    <subcellularLocation>
        <location evidence="1">Cell envelope</location>
    </subcellularLocation>
</comment>
<dbReference type="InterPro" id="IPR050465">
    <property type="entry name" value="UPF0194_transport"/>
</dbReference>
<dbReference type="PANTHER" id="PTHR32347:SF23">
    <property type="entry name" value="BLL5650 PROTEIN"/>
    <property type="match status" value="1"/>
</dbReference>
<dbReference type="Proteomes" id="UP000290848">
    <property type="component" value="Unassembled WGS sequence"/>
</dbReference>
<dbReference type="EMBL" id="RXOC01000006">
    <property type="protein sequence ID" value="RXF69741.1"/>
    <property type="molecule type" value="Genomic_DNA"/>
</dbReference>
<name>A0A4Q0M974_9SPHI</name>
<evidence type="ECO:0000313" key="5">
    <source>
        <dbReference type="Proteomes" id="UP000290848"/>
    </source>
</evidence>
<dbReference type="Gene3D" id="2.40.30.170">
    <property type="match status" value="1"/>
</dbReference>
<organism evidence="4 5">
    <name type="scientific">Arcticibacter tournemirensis</name>
    <dbReference type="NCBI Taxonomy" id="699437"/>
    <lineage>
        <taxon>Bacteria</taxon>
        <taxon>Pseudomonadati</taxon>
        <taxon>Bacteroidota</taxon>
        <taxon>Sphingobacteriia</taxon>
        <taxon>Sphingobacteriales</taxon>
        <taxon>Sphingobacteriaceae</taxon>
        <taxon>Arcticibacter</taxon>
    </lineage>
</organism>
<dbReference type="PANTHER" id="PTHR32347">
    <property type="entry name" value="EFFLUX SYSTEM COMPONENT YKNX-RELATED"/>
    <property type="match status" value="1"/>
</dbReference>
<dbReference type="Gene3D" id="2.40.50.100">
    <property type="match status" value="1"/>
</dbReference>
<comment type="caution">
    <text evidence="4">The sequence shown here is derived from an EMBL/GenBank/DDBJ whole genome shotgun (WGS) entry which is preliminary data.</text>
</comment>
<protein>
    <submittedName>
        <fullName evidence="4">HlyD family efflux transporter periplasmic adaptor subunit</fullName>
    </submittedName>
</protein>
<dbReference type="InterPro" id="IPR058627">
    <property type="entry name" value="MdtA-like_C"/>
</dbReference>
<dbReference type="RefSeq" id="WP_128769443.1">
    <property type="nucleotide sequence ID" value="NZ_RXOC01000006.1"/>
</dbReference>
<dbReference type="GO" id="GO:0030313">
    <property type="term" value="C:cell envelope"/>
    <property type="evidence" value="ECO:0007669"/>
    <property type="project" value="UniProtKB-SubCell"/>
</dbReference>
<proteinExistence type="predicted"/>
<evidence type="ECO:0000313" key="4">
    <source>
        <dbReference type="EMBL" id="RXF69741.1"/>
    </source>
</evidence>
<reference evidence="4 5" key="1">
    <citation type="submission" date="2018-12" db="EMBL/GenBank/DDBJ databases">
        <title>The Draft Genome Sequence of the Soil Bacterium Pedobacter tournemirensis R1.</title>
        <authorList>
            <person name="He J."/>
        </authorList>
    </citation>
    <scope>NUCLEOTIDE SEQUENCE [LARGE SCALE GENOMIC DNA]</scope>
    <source>
        <strain evidence="4 5">R1</strain>
    </source>
</reference>
<dbReference type="AlphaFoldDB" id="A0A4Q0M974"/>
<sequence>MDRVLPKKKWNNKRITTVAGITALVLLISGSIYFTSGKSKLNVDAERITVSEIHKGKFQEFIPVNGIVMPLTTIYLDAAEGGRVEEKYVEDGAMMKKGDPIMRLSNTDLELTLANQETAVFDVLTQMQNTRNNSQENTISKLNQLADVDNGLKEAERKYKMNKKLYADRIIGSQEFQASENDYNYQLRKRRLADRVLKQDSVSVKQQLSQMNESYERMTNALQLMKKKVGDLVVRAPVDGQLTSMDAEIGQNKNKGERLGQIDVLSGFKVRADIDEHYIARIFPGLTGDFTLGDKVYKLRIKKVFTQVTNGRFQVDMEFVGKAASNIRRGQTLQVRLALGDETQALLLARGGFYQQTGGNWVFKMSKDGKIAYKTDIQLGRQNPDYYEILSGLEPGDKVITSSYENFGDVQELVLKK</sequence>
<evidence type="ECO:0000256" key="1">
    <source>
        <dbReference type="ARBA" id="ARBA00004196"/>
    </source>
</evidence>
<evidence type="ECO:0000259" key="3">
    <source>
        <dbReference type="Pfam" id="PF25967"/>
    </source>
</evidence>
<evidence type="ECO:0000256" key="2">
    <source>
        <dbReference type="ARBA" id="ARBA00023054"/>
    </source>
</evidence>
<dbReference type="Pfam" id="PF25967">
    <property type="entry name" value="RND-MFP_C"/>
    <property type="match status" value="1"/>
</dbReference>
<accession>A0A4Q0M974</accession>
<dbReference type="Gene3D" id="1.10.287.470">
    <property type="entry name" value="Helix hairpin bin"/>
    <property type="match status" value="1"/>
</dbReference>